<feature type="domain" description="Glycosyltransferase 2-like" evidence="1">
    <location>
        <begin position="2"/>
        <end position="165"/>
    </location>
</feature>
<evidence type="ECO:0000259" key="1">
    <source>
        <dbReference type="Pfam" id="PF00535"/>
    </source>
</evidence>
<reference evidence="2 3" key="1">
    <citation type="submission" date="2015-06" db="EMBL/GenBank/DDBJ databases">
        <title>Draft genome assembly of filamentous brackish cyanobacterium Limnoraphis robusta strain CS-951.</title>
        <authorList>
            <person name="Willis A."/>
            <person name="Parks M."/>
            <person name="Burford M.A."/>
        </authorList>
    </citation>
    <scope>NUCLEOTIDE SEQUENCE [LARGE SCALE GENOMIC DNA]</scope>
    <source>
        <strain evidence="2 3">CS-951</strain>
    </source>
</reference>
<proteinExistence type="predicted"/>
<dbReference type="InterPro" id="IPR001173">
    <property type="entry name" value="Glyco_trans_2-like"/>
</dbReference>
<protein>
    <recommendedName>
        <fullName evidence="1">Glycosyltransferase 2-like domain-containing protein</fullName>
    </recommendedName>
</protein>
<dbReference type="PATRIC" id="fig|1637645.4.peg.5637"/>
<dbReference type="SUPFAM" id="SSF53448">
    <property type="entry name" value="Nucleotide-diphospho-sugar transferases"/>
    <property type="match status" value="1"/>
</dbReference>
<dbReference type="PANTHER" id="PTHR43685">
    <property type="entry name" value="GLYCOSYLTRANSFERASE"/>
    <property type="match status" value="1"/>
</dbReference>
<organism evidence="2 3">
    <name type="scientific">Limnoraphis robusta CS-951</name>
    <dbReference type="NCBI Taxonomy" id="1637645"/>
    <lineage>
        <taxon>Bacteria</taxon>
        <taxon>Bacillati</taxon>
        <taxon>Cyanobacteriota</taxon>
        <taxon>Cyanophyceae</taxon>
        <taxon>Oscillatoriophycideae</taxon>
        <taxon>Oscillatoriales</taxon>
        <taxon>Sirenicapillariaceae</taxon>
        <taxon>Limnoraphis</taxon>
    </lineage>
</organism>
<dbReference type="InterPro" id="IPR029044">
    <property type="entry name" value="Nucleotide-diphossugar_trans"/>
</dbReference>
<dbReference type="Gene3D" id="3.90.550.10">
    <property type="entry name" value="Spore Coat Polysaccharide Biosynthesis Protein SpsA, Chain A"/>
    <property type="match status" value="1"/>
</dbReference>
<dbReference type="AlphaFoldDB" id="A0A0F5YLD8"/>
<gene>
    <name evidence="2" type="ORF">WN50_02735</name>
</gene>
<name>A0A0F5YLD8_9CYAN</name>
<sequence>MSVIIPTYNRILMLQEALDSVFSQQFDEVVEVIVVDDNSQDKTSEMVSQKYPQVHLLSLKQNVGVAAARNQALSIAKGRYIAFLDSDDLWEKDYLKIQISALEGQEKCFTVSNILVWNTVNNEKQIRVLKPDLEKYNSPLHHLMVGNFIHIPSCVVFPRQVLQEVGLFDERIKRGEDADFYARCLIADYTPVFTNQPLAIQRKHNQGQSTDVKNQEERIQNRLFMIQKNYPIISLKGDFKVSQNQLYADVYQKYSRLYLKQKKIFKSLKYSKKLADYTSLNYAFSNIKNEFKEILFNRFSRLHSKIRPILSIK</sequence>
<dbReference type="OrthoDB" id="9812327at2"/>
<dbReference type="Proteomes" id="UP000033607">
    <property type="component" value="Unassembled WGS sequence"/>
</dbReference>
<dbReference type="EMBL" id="LATL02000285">
    <property type="protein sequence ID" value="KKD39563.1"/>
    <property type="molecule type" value="Genomic_DNA"/>
</dbReference>
<comment type="caution">
    <text evidence="2">The sequence shown here is derived from an EMBL/GenBank/DDBJ whole genome shotgun (WGS) entry which is preliminary data.</text>
</comment>
<evidence type="ECO:0000313" key="3">
    <source>
        <dbReference type="Proteomes" id="UP000033607"/>
    </source>
</evidence>
<dbReference type="InterPro" id="IPR050834">
    <property type="entry name" value="Glycosyltransf_2"/>
</dbReference>
<dbReference type="Pfam" id="PF00535">
    <property type="entry name" value="Glycos_transf_2"/>
    <property type="match status" value="1"/>
</dbReference>
<dbReference type="PANTHER" id="PTHR43685:SF2">
    <property type="entry name" value="GLYCOSYLTRANSFERASE 2-LIKE DOMAIN-CONTAINING PROTEIN"/>
    <property type="match status" value="1"/>
</dbReference>
<evidence type="ECO:0000313" key="2">
    <source>
        <dbReference type="EMBL" id="KKD39563.1"/>
    </source>
</evidence>
<dbReference type="RefSeq" id="WP_046276970.1">
    <property type="nucleotide sequence ID" value="NZ_LATL02000285.1"/>
</dbReference>
<accession>A0A0F5YLD8</accession>